<reference evidence="1 2" key="1">
    <citation type="submission" date="2021-04" db="EMBL/GenBank/DDBJ databases">
        <title>Paenibacillus sp. DLE-14 whole genome sequence.</title>
        <authorList>
            <person name="Ham Y.J."/>
        </authorList>
    </citation>
    <scope>NUCLEOTIDE SEQUENCE [LARGE SCALE GENOMIC DNA]</scope>
    <source>
        <strain evidence="1 2">DLE-14</strain>
    </source>
</reference>
<sequence length="124" mass="13107">MPTFSSGPILNSGLSPSTALKIMISNDDPSAAATIELEVFLVSLSAAATPKIPYVHQLFSLYPLDVTTKTIDISGVPAYETQLRVTSSNIVINLFATDAVGNMNAAQRLVQAEQSIITAITPVE</sequence>
<name>A0ABS5CAY8_9BACL</name>
<protein>
    <submittedName>
        <fullName evidence="1">Uncharacterized protein</fullName>
    </submittedName>
</protein>
<accession>A0ABS5CAY8</accession>
<comment type="caution">
    <text evidence="1">The sequence shown here is derived from an EMBL/GenBank/DDBJ whole genome shotgun (WGS) entry which is preliminary data.</text>
</comment>
<proteinExistence type="predicted"/>
<dbReference type="Proteomes" id="UP000673394">
    <property type="component" value="Unassembled WGS sequence"/>
</dbReference>
<dbReference type="RefSeq" id="WP_210657723.1">
    <property type="nucleotide sequence ID" value="NZ_JAGKSP010000003.1"/>
</dbReference>
<dbReference type="EMBL" id="JAGKSP010000003">
    <property type="protein sequence ID" value="MBP3962985.1"/>
    <property type="molecule type" value="Genomic_DNA"/>
</dbReference>
<evidence type="ECO:0000313" key="1">
    <source>
        <dbReference type="EMBL" id="MBP3962985.1"/>
    </source>
</evidence>
<organism evidence="1 2">
    <name type="scientific">Paenibacillus lignilyticus</name>
    <dbReference type="NCBI Taxonomy" id="1172615"/>
    <lineage>
        <taxon>Bacteria</taxon>
        <taxon>Bacillati</taxon>
        <taxon>Bacillota</taxon>
        <taxon>Bacilli</taxon>
        <taxon>Bacillales</taxon>
        <taxon>Paenibacillaceae</taxon>
        <taxon>Paenibacillus</taxon>
    </lineage>
</organism>
<evidence type="ECO:0000313" key="2">
    <source>
        <dbReference type="Proteomes" id="UP000673394"/>
    </source>
</evidence>
<keyword evidence="2" id="KW-1185">Reference proteome</keyword>
<gene>
    <name evidence="1" type="ORF">I8J30_09770</name>
</gene>